<protein>
    <submittedName>
        <fullName evidence="1">Uncharacterized protein</fullName>
    </submittedName>
</protein>
<reference evidence="1" key="1">
    <citation type="submission" date="2015-07" db="EMBL/GenBank/DDBJ databases">
        <title>MeaNS - Measles Nucleotide Surveillance Program.</title>
        <authorList>
            <person name="Tran T."/>
            <person name="Druce J."/>
        </authorList>
    </citation>
    <scope>NUCLEOTIDE SEQUENCE</scope>
    <source>
        <strain evidence="1">UCB-OBI-ISO-001</strain>
        <tissue evidence="1">Gonad</tissue>
    </source>
</reference>
<organism evidence="1">
    <name type="scientific">Octopus bimaculoides</name>
    <name type="common">California two-spotted octopus</name>
    <dbReference type="NCBI Taxonomy" id="37653"/>
    <lineage>
        <taxon>Eukaryota</taxon>
        <taxon>Metazoa</taxon>
        <taxon>Spiralia</taxon>
        <taxon>Lophotrochozoa</taxon>
        <taxon>Mollusca</taxon>
        <taxon>Cephalopoda</taxon>
        <taxon>Coleoidea</taxon>
        <taxon>Octopodiformes</taxon>
        <taxon>Octopoda</taxon>
        <taxon>Incirrata</taxon>
        <taxon>Octopodidae</taxon>
        <taxon>Octopus</taxon>
    </lineage>
</organism>
<gene>
    <name evidence="1" type="ORF">OCBIM_22021967mg</name>
</gene>
<accession>A0A0L8FGJ3</accession>
<name>A0A0L8FGJ3_OCTBM</name>
<dbReference type="EMBL" id="KQ432471">
    <property type="protein sequence ID" value="KOF62754.1"/>
    <property type="molecule type" value="Genomic_DNA"/>
</dbReference>
<sequence>MKETIVILKNKAAGPDRIPAEIYKISSSRLHGQIHQHLIKIWTNEEIPSDFRDSATVKKKGEQSECGDYRGISILKQVLDHPREPLYICILRFLHHDMFVTVLVKKGTSDHFQVKILLKSAKTTSNEAHIIESQLRQSGHVVGMSDD</sequence>
<evidence type="ECO:0000313" key="1">
    <source>
        <dbReference type="EMBL" id="KOF62754.1"/>
    </source>
</evidence>
<dbReference type="AlphaFoldDB" id="A0A0L8FGJ3"/>
<proteinExistence type="predicted"/>